<proteinExistence type="predicted"/>
<dbReference type="Proteomes" id="UP000219020">
    <property type="component" value="Unassembled WGS sequence"/>
</dbReference>
<dbReference type="AlphaFoldDB" id="A0A2A5T6Q1"/>
<sequence>MLGVGAGLFSHLQCKMMRVYTVKIIWDMHFNFYLKSSFIAPLTGMLKQDGIEFTVELVNWHICA</sequence>
<keyword evidence="2" id="KW-1185">Reference proteome</keyword>
<accession>A0A2A5T6Q1</accession>
<reference evidence="2" key="1">
    <citation type="submission" date="2017-04" db="EMBL/GenBank/DDBJ databases">
        <title>Genome evolution of the luminous symbionts of deep sea anglerfish.</title>
        <authorList>
            <person name="Hendry T.A."/>
        </authorList>
    </citation>
    <scope>NUCLEOTIDE SEQUENCE [LARGE SCALE GENOMIC DNA]</scope>
</reference>
<comment type="caution">
    <text evidence="1">The sequence shown here is derived from an EMBL/GenBank/DDBJ whole genome shotgun (WGS) entry which is preliminary data.</text>
</comment>
<evidence type="ECO:0000313" key="2">
    <source>
        <dbReference type="Proteomes" id="UP000219020"/>
    </source>
</evidence>
<protein>
    <recommendedName>
        <fullName evidence="3">Mobile element protein</fullName>
    </recommendedName>
</protein>
<organism evidence="1 2">
    <name type="scientific">Candidatus Enterovibrio escicola</name>
    <dbReference type="NCBI Taxonomy" id="1927127"/>
    <lineage>
        <taxon>Bacteria</taxon>
        <taxon>Pseudomonadati</taxon>
        <taxon>Pseudomonadota</taxon>
        <taxon>Gammaproteobacteria</taxon>
        <taxon>Vibrionales</taxon>
        <taxon>Vibrionaceae</taxon>
        <taxon>Enterovibrio</taxon>
    </lineage>
</organism>
<gene>
    <name evidence="1" type="ORF">BTN49_0739</name>
</gene>
<evidence type="ECO:0000313" key="1">
    <source>
        <dbReference type="EMBL" id="PCS23770.1"/>
    </source>
</evidence>
<dbReference type="EMBL" id="NBYY01000009">
    <property type="protein sequence ID" value="PCS23770.1"/>
    <property type="molecule type" value="Genomic_DNA"/>
</dbReference>
<evidence type="ECO:0008006" key="3">
    <source>
        <dbReference type="Google" id="ProtNLM"/>
    </source>
</evidence>
<name>A0A2A5T6Q1_9GAMM</name>